<name>A0AAE0YN07_9GAST</name>
<gene>
    <name evidence="1" type="ORF">RRG08_046217</name>
</gene>
<dbReference type="EMBL" id="JAWDGP010005803">
    <property type="protein sequence ID" value="KAK3751943.1"/>
    <property type="molecule type" value="Genomic_DNA"/>
</dbReference>
<evidence type="ECO:0000313" key="2">
    <source>
        <dbReference type="Proteomes" id="UP001283361"/>
    </source>
</evidence>
<proteinExistence type="predicted"/>
<dbReference type="Proteomes" id="UP001283361">
    <property type="component" value="Unassembled WGS sequence"/>
</dbReference>
<reference evidence="1" key="1">
    <citation type="journal article" date="2023" name="G3 (Bethesda)">
        <title>A reference genome for the long-term kleptoplast-retaining sea slug Elysia crispata morphotype clarki.</title>
        <authorList>
            <person name="Eastman K.E."/>
            <person name="Pendleton A.L."/>
            <person name="Shaikh M.A."/>
            <person name="Suttiyut T."/>
            <person name="Ogas R."/>
            <person name="Tomko P."/>
            <person name="Gavelis G."/>
            <person name="Widhalm J.R."/>
            <person name="Wisecaver J.H."/>
        </authorList>
    </citation>
    <scope>NUCLEOTIDE SEQUENCE</scope>
    <source>
        <strain evidence="1">ECLA1</strain>
    </source>
</reference>
<sequence length="137" mass="15383">MDRRYTDDINLGLNSRRAYGLQLPQFHLSLAEGPSQLTSGHDNIPVRQKSAPDWIPGSGTGTYTMHLTRQEDTYKNTMLCTHLVQKTLRLSSGAVTVTDRYSTRSGVGWRDQSFSTTWTDAYCVPFTQIQGPTQGRL</sequence>
<evidence type="ECO:0000313" key="1">
    <source>
        <dbReference type="EMBL" id="KAK3751943.1"/>
    </source>
</evidence>
<comment type="caution">
    <text evidence="1">The sequence shown here is derived from an EMBL/GenBank/DDBJ whole genome shotgun (WGS) entry which is preliminary data.</text>
</comment>
<keyword evidence="2" id="KW-1185">Reference proteome</keyword>
<dbReference type="AlphaFoldDB" id="A0AAE0YN07"/>
<protein>
    <submittedName>
        <fullName evidence="1">Uncharacterized protein</fullName>
    </submittedName>
</protein>
<accession>A0AAE0YN07</accession>
<organism evidence="1 2">
    <name type="scientific">Elysia crispata</name>
    <name type="common">lettuce slug</name>
    <dbReference type="NCBI Taxonomy" id="231223"/>
    <lineage>
        <taxon>Eukaryota</taxon>
        <taxon>Metazoa</taxon>
        <taxon>Spiralia</taxon>
        <taxon>Lophotrochozoa</taxon>
        <taxon>Mollusca</taxon>
        <taxon>Gastropoda</taxon>
        <taxon>Heterobranchia</taxon>
        <taxon>Euthyneura</taxon>
        <taxon>Panpulmonata</taxon>
        <taxon>Sacoglossa</taxon>
        <taxon>Placobranchoidea</taxon>
        <taxon>Plakobranchidae</taxon>
        <taxon>Elysia</taxon>
    </lineage>
</organism>